<organism evidence="1">
    <name type="scientific">uncultured prokaryote</name>
    <dbReference type="NCBI Taxonomy" id="198431"/>
    <lineage>
        <taxon>unclassified sequences</taxon>
        <taxon>environmental samples</taxon>
    </lineage>
</organism>
<dbReference type="EMBL" id="LN854136">
    <property type="protein sequence ID" value="CRY97538.1"/>
    <property type="molecule type" value="Genomic_DNA"/>
</dbReference>
<geneLocation type="plasmid" evidence="1">
    <name>pRGFK1627</name>
</geneLocation>
<dbReference type="AlphaFoldDB" id="A0A0H5Q6L0"/>
<name>A0A0H5Q6L0_9ZZZZ</name>
<reference evidence="1" key="1">
    <citation type="submission" date="2015-06" db="EMBL/GenBank/DDBJ databases">
        <authorList>
            <person name="Joergensen T."/>
        </authorList>
    </citation>
    <scope>NUCLEOTIDE SEQUENCE</scope>
    <source>
        <plasmid evidence="1">pRGFK1627</plasmid>
    </source>
</reference>
<evidence type="ECO:0008006" key="2">
    <source>
        <dbReference type="Google" id="ProtNLM"/>
    </source>
</evidence>
<evidence type="ECO:0000313" key="1">
    <source>
        <dbReference type="EMBL" id="CRY97538.1"/>
    </source>
</evidence>
<reference evidence="1" key="2">
    <citation type="submission" date="2015-07" db="EMBL/GenBank/DDBJ databases">
        <title>Plasmids, circular viruses and viroids from rat gut.</title>
        <authorList>
            <person name="Jorgensen T.J."/>
            <person name="Hansen M.A."/>
            <person name="Xu Z."/>
            <person name="Tabak M.A."/>
            <person name="Sorensen S.J."/>
            <person name="Hansen L.H."/>
        </authorList>
    </citation>
    <scope>NUCLEOTIDE SEQUENCE</scope>
    <source>
        <plasmid evidence="1">pRGFK1627</plasmid>
    </source>
</reference>
<keyword evidence="1" id="KW-0614">Plasmid</keyword>
<proteinExistence type="predicted"/>
<protein>
    <recommendedName>
        <fullName evidence="2">Ribbon-helix-helix protein CopG domain-containing protein</fullName>
    </recommendedName>
</protein>
<accession>A0A0H5Q6L0</accession>
<sequence>MARPKTGLPTKQRMNLTVSSEVRDYLEQLSQARQQSISEIVSQYAEQEIKKLNRKQGKKGDKA</sequence>